<dbReference type="EMBL" id="CAJNOR010004897">
    <property type="protein sequence ID" value="CAF1533917.1"/>
    <property type="molecule type" value="Genomic_DNA"/>
</dbReference>
<dbReference type="PANTHER" id="PTHR43238:SF1">
    <property type="entry name" value="GDP-L-FUCOSE SYNTHASE"/>
    <property type="match status" value="1"/>
</dbReference>
<evidence type="ECO:0000256" key="1">
    <source>
        <dbReference type="SAM" id="MobiDB-lite"/>
    </source>
</evidence>
<dbReference type="EMBL" id="CAJNOJ010000789">
    <property type="protein sequence ID" value="CAF1522898.1"/>
    <property type="molecule type" value="Genomic_DNA"/>
</dbReference>
<dbReference type="Pfam" id="PF01041">
    <property type="entry name" value="DegT_DnrJ_EryC1"/>
    <property type="match status" value="1"/>
</dbReference>
<evidence type="ECO:0000313" key="4">
    <source>
        <dbReference type="EMBL" id="CAF1533917.1"/>
    </source>
</evidence>
<organism evidence="4 5">
    <name type="scientific">Adineta ricciae</name>
    <name type="common">Rotifer</name>
    <dbReference type="NCBI Taxonomy" id="249248"/>
    <lineage>
        <taxon>Eukaryota</taxon>
        <taxon>Metazoa</taxon>
        <taxon>Spiralia</taxon>
        <taxon>Gnathifera</taxon>
        <taxon>Rotifera</taxon>
        <taxon>Eurotatoria</taxon>
        <taxon>Bdelloidea</taxon>
        <taxon>Adinetida</taxon>
        <taxon>Adinetidae</taxon>
        <taxon>Adineta</taxon>
    </lineage>
</organism>
<sequence length="792" mass="89194">MSKTAEKDSSQTTSSALSISASEDVDDSSWRSSVAREWNARRLAETQMSSALFPLAMNPFGVDEILAMTDVLLTGRLTLGEEIERAEKKFAQIVGAKYAVMVNSGSSANLLAVSAITNKLRPVHCDPGAHVLVPAVCWSTSVFPLIQNGLHPVFVDADPRTFNVSLSELERKLTKRVKAVMAVHVLGNSINMQELMEFVEKHRLILIEDACESLGSFCRAVKDQKPKMLGTFGDFGTFSFYFSHHITSGEGGMVTCNTVEDYDLIRCLRAHGWTRHLTNSRQVEEQYPDIDARFLFVNMGYNFRPLEVQGAMLSVQLEKLQEYNAYRRDNLRRIREALTHDDRFSHLMSLMEASKNVDPAWFGLGVLLRRPYAHQHSKFLEYLMSNGIENRPVISGNFIRQPCVSVFCNTEYAENYPGAEAIHTRGFFIGVHQVPLKQSVIDKLVDVMLSFSFSPYHVVLVTGSNGMLGRYIQDIVCEQSKKENFKPATADFQPLRIRTVGSEWIFVTRRDGDLRKVEDVRNIFKRFQPTRVLHCAADLASIQEMSAKPVDFWLNNIRINNNVLEAAFEFQTWIGPIKVVSMLSTVMLPKNAEYPIDVSNIYDGLPHSTSESYAYAKRSLGHLTQWYRDQYGCNFISVLPGNFFGAYGDFNPTTAPLVNALISKIESHRQQNPSDPLTMLGTGTPLRQVMFAHDLAEIVIWALENYNDNEPLVVAGEEVSIAKITHLVCDQLGFSGCVSFDGNTKNDGPMRRTADTSPFQKLCPSFQMTPLSIGIKKTVEWYRHTRPNSHKN</sequence>
<accession>A0A815VME6</accession>
<dbReference type="InterPro" id="IPR000653">
    <property type="entry name" value="DegT/StrS_aminotransferase"/>
</dbReference>
<dbReference type="PANTHER" id="PTHR43238">
    <property type="entry name" value="GDP-L-FUCOSE SYNTHASE"/>
    <property type="match status" value="1"/>
</dbReference>
<dbReference type="OrthoDB" id="422066at2759"/>
<dbReference type="AlphaFoldDB" id="A0A815VME6"/>
<dbReference type="Pfam" id="PF01370">
    <property type="entry name" value="Epimerase"/>
    <property type="match status" value="1"/>
</dbReference>
<dbReference type="SUPFAM" id="SSF51735">
    <property type="entry name" value="NAD(P)-binding Rossmann-fold domains"/>
    <property type="match status" value="1"/>
</dbReference>
<dbReference type="Gene3D" id="3.40.640.10">
    <property type="entry name" value="Type I PLP-dependent aspartate aminotransferase-like (Major domain)"/>
    <property type="match status" value="1"/>
</dbReference>
<feature type="compositionally biased region" description="Low complexity" evidence="1">
    <location>
        <begin position="10"/>
        <end position="22"/>
    </location>
</feature>
<dbReference type="CDD" id="cd00616">
    <property type="entry name" value="AHBA_syn"/>
    <property type="match status" value="1"/>
</dbReference>
<dbReference type="InterPro" id="IPR015424">
    <property type="entry name" value="PyrdxlP-dep_Trfase"/>
</dbReference>
<dbReference type="GO" id="GO:0050577">
    <property type="term" value="F:GDP-L-fucose synthase activity"/>
    <property type="evidence" value="ECO:0007669"/>
    <property type="project" value="TreeGrafter"/>
</dbReference>
<dbReference type="Proteomes" id="UP000663852">
    <property type="component" value="Unassembled WGS sequence"/>
</dbReference>
<dbReference type="SUPFAM" id="SSF53383">
    <property type="entry name" value="PLP-dependent transferases"/>
    <property type="match status" value="1"/>
</dbReference>
<dbReference type="Gene3D" id="3.90.1150.10">
    <property type="entry name" value="Aspartate Aminotransferase, domain 1"/>
    <property type="match status" value="1"/>
</dbReference>
<proteinExistence type="predicted"/>
<evidence type="ECO:0000259" key="2">
    <source>
        <dbReference type="Pfam" id="PF01370"/>
    </source>
</evidence>
<dbReference type="Proteomes" id="UP000663828">
    <property type="component" value="Unassembled WGS sequence"/>
</dbReference>
<dbReference type="InterPro" id="IPR036291">
    <property type="entry name" value="NAD(P)-bd_dom_sf"/>
</dbReference>
<evidence type="ECO:0000313" key="5">
    <source>
        <dbReference type="Proteomes" id="UP000663828"/>
    </source>
</evidence>
<reference evidence="4" key="1">
    <citation type="submission" date="2021-02" db="EMBL/GenBank/DDBJ databases">
        <authorList>
            <person name="Nowell W R."/>
        </authorList>
    </citation>
    <scope>NUCLEOTIDE SEQUENCE</scope>
</reference>
<feature type="domain" description="NAD-dependent epimerase/dehydratase" evidence="2">
    <location>
        <begin position="459"/>
        <end position="710"/>
    </location>
</feature>
<dbReference type="InterPro" id="IPR015421">
    <property type="entry name" value="PyrdxlP-dep_Trfase_major"/>
</dbReference>
<dbReference type="InterPro" id="IPR001509">
    <property type="entry name" value="Epimerase_deHydtase"/>
</dbReference>
<keyword evidence="5" id="KW-1185">Reference proteome</keyword>
<dbReference type="InterPro" id="IPR015422">
    <property type="entry name" value="PyrdxlP-dep_Trfase_small"/>
</dbReference>
<feature type="region of interest" description="Disordered" evidence="1">
    <location>
        <begin position="1"/>
        <end position="24"/>
    </location>
</feature>
<protein>
    <recommendedName>
        <fullName evidence="2">NAD-dependent epimerase/dehydratase domain-containing protein</fullName>
    </recommendedName>
</protein>
<evidence type="ECO:0000313" key="3">
    <source>
        <dbReference type="EMBL" id="CAF1522898.1"/>
    </source>
</evidence>
<name>A0A815VME6_ADIRI</name>
<gene>
    <name evidence="3" type="ORF">EDS130_LOCUS44000</name>
    <name evidence="4" type="ORF">XAT740_LOCUS41676</name>
</gene>
<dbReference type="Gene3D" id="3.40.50.720">
    <property type="entry name" value="NAD(P)-binding Rossmann-like Domain"/>
    <property type="match status" value="1"/>
</dbReference>
<dbReference type="Gene3D" id="3.90.25.10">
    <property type="entry name" value="UDP-galactose 4-epimerase, domain 1"/>
    <property type="match status" value="1"/>
</dbReference>
<comment type="caution">
    <text evidence="4">The sequence shown here is derived from an EMBL/GenBank/DDBJ whole genome shotgun (WGS) entry which is preliminary data.</text>
</comment>